<protein>
    <submittedName>
        <fullName evidence="1">Uncharacterized protein</fullName>
    </submittedName>
</protein>
<dbReference type="AlphaFoldDB" id="A0A4S8XR40"/>
<gene>
    <name evidence="1" type="ORF">D6D22_04615</name>
</gene>
<reference evidence="1 2" key="1">
    <citation type="submission" date="2018-10" db="EMBL/GenBank/DDBJ databases">
        <title>Fifty Aureobasidium pullulans genomes reveal a recombining polyextremotolerant generalist.</title>
        <authorList>
            <person name="Gostincar C."/>
            <person name="Turk M."/>
            <person name="Zajc J."/>
            <person name="Gunde-Cimerman N."/>
        </authorList>
    </citation>
    <scope>NUCLEOTIDE SEQUENCE [LARGE SCALE GENOMIC DNA]</scope>
    <source>
        <strain evidence="1 2">EXF-11013</strain>
    </source>
</reference>
<proteinExistence type="predicted"/>
<name>A0A4S8XR40_AURPU</name>
<organism evidence="1 2">
    <name type="scientific">Aureobasidium pullulans</name>
    <name type="common">Black yeast</name>
    <name type="synonym">Pullularia pullulans</name>
    <dbReference type="NCBI Taxonomy" id="5580"/>
    <lineage>
        <taxon>Eukaryota</taxon>
        <taxon>Fungi</taxon>
        <taxon>Dikarya</taxon>
        <taxon>Ascomycota</taxon>
        <taxon>Pezizomycotina</taxon>
        <taxon>Dothideomycetes</taxon>
        <taxon>Dothideomycetidae</taxon>
        <taxon>Dothideales</taxon>
        <taxon>Saccotheciaceae</taxon>
        <taxon>Aureobasidium</taxon>
    </lineage>
</organism>
<evidence type="ECO:0000313" key="1">
    <source>
        <dbReference type="EMBL" id="THW43059.1"/>
    </source>
</evidence>
<comment type="caution">
    <text evidence="1">The sequence shown here is derived from an EMBL/GenBank/DDBJ whole genome shotgun (WGS) entry which is preliminary data.</text>
</comment>
<evidence type="ECO:0000313" key="2">
    <source>
        <dbReference type="Proteomes" id="UP000310687"/>
    </source>
</evidence>
<dbReference type="EMBL" id="QZAL01000053">
    <property type="protein sequence ID" value="THW43059.1"/>
    <property type="molecule type" value="Genomic_DNA"/>
</dbReference>
<sequence length="70" mass="7932">MVEGSLAYLTGIHRTALWTPSLLYRIHTLQTGSLTSTSFHYPEPPTNYFTDLDSARVKGEKALRVYSGWQ</sequence>
<dbReference type="Proteomes" id="UP000310687">
    <property type="component" value="Unassembled WGS sequence"/>
</dbReference>
<accession>A0A4S8XR40</accession>